<dbReference type="EMBL" id="MEHJ01000001">
    <property type="protein sequence ID" value="OEJ28757.1"/>
    <property type="molecule type" value="Genomic_DNA"/>
</dbReference>
<comment type="caution">
    <text evidence="1">The sequence shown here is derived from an EMBL/GenBank/DDBJ whole genome shotgun (WGS) entry which is preliminary data.</text>
</comment>
<dbReference type="Proteomes" id="UP000095759">
    <property type="component" value="Unassembled WGS sequence"/>
</dbReference>
<protein>
    <submittedName>
        <fullName evidence="1">Uncharacterized protein</fullName>
    </submittedName>
</protein>
<organism evidence="1 2">
    <name type="scientific">Streptomyces agglomeratus</name>
    <dbReference type="NCBI Taxonomy" id="285458"/>
    <lineage>
        <taxon>Bacteria</taxon>
        <taxon>Bacillati</taxon>
        <taxon>Actinomycetota</taxon>
        <taxon>Actinomycetes</taxon>
        <taxon>Kitasatosporales</taxon>
        <taxon>Streptomycetaceae</taxon>
        <taxon>Streptomyces</taxon>
    </lineage>
</organism>
<evidence type="ECO:0000313" key="2">
    <source>
        <dbReference type="Proteomes" id="UP000095759"/>
    </source>
</evidence>
<dbReference type="AlphaFoldDB" id="A0A1E5PGW3"/>
<keyword evidence="2" id="KW-1185">Reference proteome</keyword>
<proteinExistence type="predicted"/>
<sequence length="82" mass="8430">MTDDLATSNLQKINNLMATVGAEGFDQSIAEQVDRASAAQASGDTREAIAISAGPGLDCVATSVCPPGQVSRHTSSRRSRPA</sequence>
<gene>
    <name evidence="1" type="ORF">AS594_34225</name>
</gene>
<name>A0A1E5PGW3_9ACTN</name>
<dbReference type="OrthoDB" id="7026422at2"/>
<reference evidence="1 2" key="1">
    <citation type="submission" date="2016-08" db="EMBL/GenBank/DDBJ databases">
        <title>Complete genome sequence of Streptomyces agglomeratus strain 6-3-2, a novel anti-MRSA actinomycete isolated from Wuli of Tebit, China.</title>
        <authorList>
            <person name="Chen X."/>
        </authorList>
    </citation>
    <scope>NUCLEOTIDE SEQUENCE [LARGE SCALE GENOMIC DNA]</scope>
    <source>
        <strain evidence="1 2">6-3-2</strain>
    </source>
</reference>
<evidence type="ECO:0000313" key="1">
    <source>
        <dbReference type="EMBL" id="OEJ28757.1"/>
    </source>
</evidence>
<accession>A0A1E5PGW3</accession>